<gene>
    <name evidence="2" type="ORF">DK846_10390</name>
</gene>
<dbReference type="GeneID" id="97547111"/>
<dbReference type="Proteomes" id="UP000245657">
    <property type="component" value="Unassembled WGS sequence"/>
</dbReference>
<evidence type="ECO:0000256" key="1">
    <source>
        <dbReference type="ARBA" id="ARBA00005806"/>
    </source>
</evidence>
<name>A0A2V2N420_9EURY</name>
<evidence type="ECO:0000313" key="2">
    <source>
        <dbReference type="EMBL" id="PWR71268.1"/>
    </source>
</evidence>
<dbReference type="Gene3D" id="1.20.1270.370">
    <property type="match status" value="1"/>
</dbReference>
<keyword evidence="3" id="KW-1185">Reference proteome</keyword>
<comment type="caution">
    <text evidence="2">The sequence shown here is derived from an EMBL/GenBank/DDBJ whole genome shotgun (WGS) entry which is preliminary data.</text>
</comment>
<sequence length="393" mass="44313">MTLPALKKIRDAVKQRPSALESERNNGKIVIGWFGYFIPEEIIHALGMIPVRLGKGGDERLVELGARYISSQNCAFIRGSMGMFAENTDPYIRAADVVAFDNACMQIYRLGEVSKYYFKKKTLFLGVPRNPHSVAAQKYFRGEIEHFTRNLEVIAGRKIDTLNLAESIDLFQNIRDSTKKMFQSLLAADCPLNWKEANEVVHAGYYLDKRIYFSLLQELLSEIESSPKSSGKKSQDIRIILSGSAIAPGDEKLVDLIEQMNGTIVRDDLWTGLNPSLNMHIEHPSVSSIADAYLNRIPHYTLPCLEMDNDTRFEHLMSAVLETKANGVIYHTIRYCDSATFKTTGLKNRLKNVGVPLLEIHTEYSGSDVEAIRTRVEAFFEILKGQNSPEVRA</sequence>
<dbReference type="PANTHER" id="PTHR30548">
    <property type="entry name" value="2-HYDROXYGLUTARYL-COA DEHYDRATASE, D-COMPONENT-RELATED"/>
    <property type="match status" value="1"/>
</dbReference>
<organism evidence="2 3">
    <name type="scientific">Methanospirillum lacunae</name>
    <dbReference type="NCBI Taxonomy" id="668570"/>
    <lineage>
        <taxon>Archaea</taxon>
        <taxon>Methanobacteriati</taxon>
        <taxon>Methanobacteriota</taxon>
        <taxon>Stenosarchaea group</taxon>
        <taxon>Methanomicrobia</taxon>
        <taxon>Methanomicrobiales</taxon>
        <taxon>Methanospirillaceae</taxon>
        <taxon>Methanospirillum</taxon>
    </lineage>
</organism>
<dbReference type="RefSeq" id="WP_109968886.1">
    <property type="nucleotide sequence ID" value="NZ_CP176093.1"/>
</dbReference>
<protein>
    <submittedName>
        <fullName evidence="2">2-hydroxyacyl-CoA dehydratase</fullName>
    </submittedName>
</protein>
<evidence type="ECO:0000313" key="3">
    <source>
        <dbReference type="Proteomes" id="UP000245657"/>
    </source>
</evidence>
<dbReference type="AlphaFoldDB" id="A0A2V2N420"/>
<dbReference type="Gene3D" id="3.40.50.11900">
    <property type="match status" value="1"/>
</dbReference>
<dbReference type="InterPro" id="IPR010327">
    <property type="entry name" value="FldB/FldC_alpha/beta"/>
</dbReference>
<accession>A0A2V2N420</accession>
<dbReference type="Pfam" id="PF06050">
    <property type="entry name" value="HGD-D"/>
    <property type="match status" value="1"/>
</dbReference>
<proteinExistence type="inferred from homology"/>
<dbReference type="EMBL" id="QGMY01000008">
    <property type="protein sequence ID" value="PWR71268.1"/>
    <property type="molecule type" value="Genomic_DNA"/>
</dbReference>
<reference evidence="2 3" key="1">
    <citation type="submission" date="2018-05" db="EMBL/GenBank/DDBJ databases">
        <title>Draft genome of Methanospirillum lacunae Ki8-1.</title>
        <authorList>
            <person name="Dueholm M.S."/>
            <person name="Nielsen P.H."/>
            <person name="Bakmann L.F."/>
            <person name="Otzen D.E."/>
        </authorList>
    </citation>
    <scope>NUCLEOTIDE SEQUENCE [LARGE SCALE GENOMIC DNA]</scope>
    <source>
        <strain evidence="2 3">Ki8-1</strain>
    </source>
</reference>
<dbReference type="Gene3D" id="3.40.50.11890">
    <property type="match status" value="1"/>
</dbReference>
<dbReference type="OrthoDB" id="51363at2157"/>
<comment type="similarity">
    <text evidence="1">Belongs to the FldB/FldC dehydratase alpha/beta subunit family.</text>
</comment>
<dbReference type="PANTHER" id="PTHR30548:SF1">
    <property type="entry name" value="DEHYDRATASE SUBUNIT MJ0007-RELATED"/>
    <property type="match status" value="1"/>
</dbReference>